<feature type="domain" description="Restriction endonuclease type IV Mrr" evidence="1">
    <location>
        <begin position="145"/>
        <end position="263"/>
    </location>
</feature>
<evidence type="ECO:0000259" key="1">
    <source>
        <dbReference type="Pfam" id="PF04471"/>
    </source>
</evidence>
<organism evidence="3 4">
    <name type="scientific">Microbacterium deminutum</name>
    <dbReference type="NCBI Taxonomy" id="344164"/>
    <lineage>
        <taxon>Bacteria</taxon>
        <taxon>Bacillati</taxon>
        <taxon>Actinomycetota</taxon>
        <taxon>Actinomycetes</taxon>
        <taxon>Micrococcales</taxon>
        <taxon>Microbacteriaceae</taxon>
        <taxon>Microbacterium</taxon>
    </lineage>
</organism>
<evidence type="ECO:0000259" key="2">
    <source>
        <dbReference type="Pfam" id="PF14338"/>
    </source>
</evidence>
<dbReference type="InterPro" id="IPR011335">
    <property type="entry name" value="Restrct_endonuc-II-like"/>
</dbReference>
<keyword evidence="4" id="KW-1185">Reference proteome</keyword>
<dbReference type="GO" id="GO:0004519">
    <property type="term" value="F:endonuclease activity"/>
    <property type="evidence" value="ECO:0007669"/>
    <property type="project" value="UniProtKB-KW"/>
</dbReference>
<dbReference type="InterPro" id="IPR052906">
    <property type="entry name" value="Type_IV_Methyl-Rstrct_Enzyme"/>
</dbReference>
<dbReference type="Gene3D" id="3.40.1350.10">
    <property type="match status" value="1"/>
</dbReference>
<dbReference type="Pfam" id="PF14338">
    <property type="entry name" value="Mrr_N"/>
    <property type="match status" value="1"/>
</dbReference>
<evidence type="ECO:0000313" key="3">
    <source>
        <dbReference type="EMBL" id="GAA1970791.1"/>
    </source>
</evidence>
<dbReference type="PANTHER" id="PTHR30015:SF7">
    <property type="entry name" value="TYPE IV METHYL-DIRECTED RESTRICTION ENZYME ECOKMRR"/>
    <property type="match status" value="1"/>
</dbReference>
<feature type="domain" description="Restriction system protein Mrr-like N-terminal" evidence="2">
    <location>
        <begin position="9"/>
        <end position="73"/>
    </location>
</feature>
<sequence>MLGGSAKAREIIDYVVGIWPDADDLVGIEYPNRAKSIFIDRAEWGRSTAKMIGALEQPARGVYLITPLGRSLVDQDEITAQAEIERLNSEYRRLARQTSERTLNSTSESRWTVETDDVPNVAVADEQDESQAGTEWQLALLQRLHALPPAGFEEFVLYLLRSFGLELRRVGGSGDEGIDGIGTAPISPVLSSRVAVQVKRYNPDGKPVGREVVALFQRDAQTKGAERAILVTLGRFTEPARLAAISSTPTVDLIDGSRLAELVLSAETGIKLAPVVDTHWFDRFD</sequence>
<dbReference type="PANTHER" id="PTHR30015">
    <property type="entry name" value="MRR RESTRICTION SYSTEM PROTEIN"/>
    <property type="match status" value="1"/>
</dbReference>
<proteinExistence type="predicted"/>
<dbReference type="InterPro" id="IPR007560">
    <property type="entry name" value="Restrct_endonuc_IV_Mrr"/>
</dbReference>
<dbReference type="Pfam" id="PF04471">
    <property type="entry name" value="Mrr_cat"/>
    <property type="match status" value="1"/>
</dbReference>
<dbReference type="InterPro" id="IPR011856">
    <property type="entry name" value="tRNA_endonuc-like_dom_sf"/>
</dbReference>
<reference evidence="4" key="1">
    <citation type="journal article" date="2019" name="Int. J. Syst. Evol. Microbiol.">
        <title>The Global Catalogue of Microorganisms (GCM) 10K type strain sequencing project: providing services to taxonomists for standard genome sequencing and annotation.</title>
        <authorList>
            <consortium name="The Broad Institute Genomics Platform"/>
            <consortium name="The Broad Institute Genome Sequencing Center for Infectious Disease"/>
            <person name="Wu L."/>
            <person name="Ma J."/>
        </authorList>
    </citation>
    <scope>NUCLEOTIDE SEQUENCE [LARGE SCALE GENOMIC DNA]</scope>
    <source>
        <strain evidence="4">JCM 14901</strain>
    </source>
</reference>
<protein>
    <submittedName>
        <fullName evidence="3">Restriction endonuclease</fullName>
    </submittedName>
</protein>
<evidence type="ECO:0000313" key="4">
    <source>
        <dbReference type="Proteomes" id="UP001499933"/>
    </source>
</evidence>
<name>A0ABP5D1N8_9MICO</name>
<keyword evidence="3" id="KW-0540">Nuclease</keyword>
<gene>
    <name evidence="3" type="ORF">GCM10009776_37270</name>
</gene>
<dbReference type="Proteomes" id="UP001499933">
    <property type="component" value="Unassembled WGS sequence"/>
</dbReference>
<dbReference type="InterPro" id="IPR025745">
    <property type="entry name" value="Mrr-like_N_dom"/>
</dbReference>
<comment type="caution">
    <text evidence="3">The sequence shown here is derived from an EMBL/GenBank/DDBJ whole genome shotgun (WGS) entry which is preliminary data.</text>
</comment>
<accession>A0ABP5D1N8</accession>
<keyword evidence="3" id="KW-0378">Hydrolase</keyword>
<dbReference type="SUPFAM" id="SSF52980">
    <property type="entry name" value="Restriction endonuclease-like"/>
    <property type="match status" value="1"/>
</dbReference>
<dbReference type="EMBL" id="BAAAOG010000014">
    <property type="protein sequence ID" value="GAA1970791.1"/>
    <property type="molecule type" value="Genomic_DNA"/>
</dbReference>
<keyword evidence="3" id="KW-0255">Endonuclease</keyword>